<comment type="subcellular location">
    <subcellularLocation>
        <location evidence="1">Cell membrane</location>
        <topology evidence="1">Multi-pass membrane protein</topology>
    </subcellularLocation>
</comment>
<evidence type="ECO:0000256" key="9">
    <source>
        <dbReference type="ARBA" id="ARBA00023136"/>
    </source>
</evidence>
<feature type="transmembrane region" description="Helical" evidence="13">
    <location>
        <begin position="159"/>
        <end position="177"/>
    </location>
</feature>
<dbReference type="Pfam" id="PF00474">
    <property type="entry name" value="SSF"/>
    <property type="match status" value="1"/>
</dbReference>
<feature type="transmembrane region" description="Helical" evidence="13">
    <location>
        <begin position="13"/>
        <end position="32"/>
    </location>
</feature>
<dbReference type="PROSITE" id="PS50283">
    <property type="entry name" value="NA_SOLUT_SYMP_3"/>
    <property type="match status" value="1"/>
</dbReference>
<feature type="transmembrane region" description="Helical" evidence="13">
    <location>
        <begin position="529"/>
        <end position="553"/>
    </location>
</feature>
<name>A0ABM1VWV9_APLCA</name>
<feature type="transmembrane region" description="Helical" evidence="13">
    <location>
        <begin position="83"/>
        <end position="105"/>
    </location>
</feature>
<keyword evidence="3" id="KW-0813">Transport</keyword>
<keyword evidence="10" id="KW-0739">Sodium transport</keyword>
<keyword evidence="4" id="KW-1003">Cell membrane</keyword>
<keyword evidence="14" id="KW-1185">Reference proteome</keyword>
<sequence>MVQVRNDFTPWDYVVFAGMLSVSMGIGIFFAYRQRRQESQGDYLMASRSLGIIPVSISILVSFMSAILILGTPAEMYKQGAEYFISLFGIFFGILMAVFLFVPLLYPLKMTSAFEYLERRYNSRLARLVGTSIMIVTQILYMGIASFAPATALEAVTGFPVWATIITIGVVATFYTSIGGMRAVVWTDVFQAMVMLAGLLAIVIQGTMKLGGLSEVWSTADDWKRLKFLTWNPDPTVRHTVWGLVFGAGFQWMTTYGFNQASVQRYCSLSTLNKARASIFLNIVGVTILVSITCLSGIVMFSYYASQNCDPLGLNMVDNPNQLIPFFVMETLAYPGLPGLFISSLFSGALSSVSSSLSALAAITWEDILKIHLDHKLTEANKTRLTKVLVVIYGATAVGMAFIAQNLEGTVLQAAVGLIGAAGGPMTGMFLLGAFFPWANKWGAVIGAFVGEAIAMWLAIGSYAYGIPVKPMPFPNGTCSADLLNVNGSMTTVAMTTVLTTSATTITTGMTPGDNELNPTLQWLYSISYMWYTGIGMTLVVLVGLPVSFLTGANSIHDVPAKYQIPFFTRIFCCLPNSWLRRLACNRDFPNPEDIRADEKDEEIIIDAPEKKKVPEDFTKKFGHDNISFDPKLDLKDPGLNGHANKEKNGLYPDPNSYLGTKGSEQKKSF</sequence>
<evidence type="ECO:0000256" key="11">
    <source>
        <dbReference type="RuleBase" id="RU362091"/>
    </source>
</evidence>
<feature type="transmembrane region" description="Helical" evidence="13">
    <location>
        <begin position="279"/>
        <end position="305"/>
    </location>
</feature>
<evidence type="ECO:0000256" key="8">
    <source>
        <dbReference type="ARBA" id="ARBA00023065"/>
    </source>
</evidence>
<reference evidence="15" key="1">
    <citation type="submission" date="2025-08" db="UniProtKB">
        <authorList>
            <consortium name="RefSeq"/>
        </authorList>
    </citation>
    <scope>IDENTIFICATION</scope>
</reference>
<accession>A0ABM1VWV9</accession>
<keyword evidence="6 13" id="KW-1133">Transmembrane helix</keyword>
<evidence type="ECO:0000313" key="15">
    <source>
        <dbReference type="RefSeq" id="XP_035826901.1"/>
    </source>
</evidence>
<feature type="transmembrane region" description="Helical" evidence="13">
    <location>
        <begin position="340"/>
        <end position="365"/>
    </location>
</feature>
<dbReference type="InterPro" id="IPR038377">
    <property type="entry name" value="Na/Glc_symporter_sf"/>
</dbReference>
<keyword evidence="7" id="KW-0915">Sodium</keyword>
<evidence type="ECO:0000256" key="3">
    <source>
        <dbReference type="ARBA" id="ARBA00022448"/>
    </source>
</evidence>
<dbReference type="Proteomes" id="UP000694888">
    <property type="component" value="Unplaced"/>
</dbReference>
<feature type="transmembrane region" description="Helical" evidence="13">
    <location>
        <begin position="411"/>
        <end position="435"/>
    </location>
</feature>
<evidence type="ECO:0000256" key="2">
    <source>
        <dbReference type="ARBA" id="ARBA00006434"/>
    </source>
</evidence>
<keyword evidence="8" id="KW-0406">Ion transport</keyword>
<feature type="transmembrane region" description="Helical" evidence="13">
    <location>
        <begin position="239"/>
        <end position="258"/>
    </location>
</feature>
<keyword evidence="9 13" id="KW-0472">Membrane</keyword>
<evidence type="ECO:0000256" key="7">
    <source>
        <dbReference type="ARBA" id="ARBA00023053"/>
    </source>
</evidence>
<feature type="transmembrane region" description="Helical" evidence="13">
    <location>
        <begin position="385"/>
        <end position="405"/>
    </location>
</feature>
<evidence type="ECO:0000256" key="12">
    <source>
        <dbReference type="SAM" id="MobiDB-lite"/>
    </source>
</evidence>
<dbReference type="CDD" id="cd11492">
    <property type="entry name" value="SLC5sbd_NIS-SMVT"/>
    <property type="match status" value="1"/>
</dbReference>
<evidence type="ECO:0000256" key="1">
    <source>
        <dbReference type="ARBA" id="ARBA00004651"/>
    </source>
</evidence>
<dbReference type="Gene3D" id="1.20.1730.10">
    <property type="entry name" value="Sodium/glucose cotransporter"/>
    <property type="match status" value="1"/>
</dbReference>
<feature type="transmembrane region" description="Helical" evidence="13">
    <location>
        <begin position="442"/>
        <end position="465"/>
    </location>
</feature>
<dbReference type="InterPro" id="IPR051163">
    <property type="entry name" value="Sodium:Solute_Symporter_SSF"/>
</dbReference>
<feature type="transmembrane region" description="Helical" evidence="13">
    <location>
        <begin position="52"/>
        <end position="71"/>
    </location>
</feature>
<evidence type="ECO:0000256" key="10">
    <source>
        <dbReference type="ARBA" id="ARBA00023201"/>
    </source>
</evidence>
<dbReference type="PANTHER" id="PTHR42985:SF40">
    <property type="entry name" value="LD47995P-RELATED"/>
    <property type="match status" value="1"/>
</dbReference>
<dbReference type="PANTHER" id="PTHR42985">
    <property type="entry name" value="SODIUM-COUPLED MONOCARBOXYLATE TRANSPORTER"/>
    <property type="match status" value="1"/>
</dbReference>
<evidence type="ECO:0000313" key="14">
    <source>
        <dbReference type="Proteomes" id="UP000694888"/>
    </source>
</evidence>
<dbReference type="GeneID" id="101856110"/>
<evidence type="ECO:0000256" key="4">
    <source>
        <dbReference type="ARBA" id="ARBA00022475"/>
    </source>
</evidence>
<organism evidence="14 15">
    <name type="scientific">Aplysia californica</name>
    <name type="common">California sea hare</name>
    <dbReference type="NCBI Taxonomy" id="6500"/>
    <lineage>
        <taxon>Eukaryota</taxon>
        <taxon>Metazoa</taxon>
        <taxon>Spiralia</taxon>
        <taxon>Lophotrochozoa</taxon>
        <taxon>Mollusca</taxon>
        <taxon>Gastropoda</taxon>
        <taxon>Heterobranchia</taxon>
        <taxon>Euthyneura</taxon>
        <taxon>Tectipleura</taxon>
        <taxon>Aplysiida</taxon>
        <taxon>Aplysioidea</taxon>
        <taxon>Aplysiidae</taxon>
        <taxon>Aplysia</taxon>
    </lineage>
</organism>
<gene>
    <name evidence="15" type="primary">LOC101856110</name>
</gene>
<evidence type="ECO:0000256" key="13">
    <source>
        <dbReference type="SAM" id="Phobius"/>
    </source>
</evidence>
<dbReference type="RefSeq" id="XP_035826901.1">
    <property type="nucleotide sequence ID" value="XM_035971008.1"/>
</dbReference>
<proteinExistence type="inferred from homology"/>
<feature type="transmembrane region" description="Helical" evidence="13">
    <location>
        <begin position="189"/>
        <end position="208"/>
    </location>
</feature>
<evidence type="ECO:0000256" key="6">
    <source>
        <dbReference type="ARBA" id="ARBA00022989"/>
    </source>
</evidence>
<comment type="similarity">
    <text evidence="2 11">Belongs to the sodium:solute symporter (SSF) (TC 2.A.21) family.</text>
</comment>
<protein>
    <submittedName>
        <fullName evidence="15">Sodium-coupled monocarboxylate transporter 1</fullName>
    </submittedName>
</protein>
<feature type="region of interest" description="Disordered" evidence="12">
    <location>
        <begin position="616"/>
        <end position="670"/>
    </location>
</feature>
<keyword evidence="5 13" id="KW-0812">Transmembrane</keyword>
<evidence type="ECO:0000256" key="5">
    <source>
        <dbReference type="ARBA" id="ARBA00022692"/>
    </source>
</evidence>
<dbReference type="NCBIfam" id="TIGR00813">
    <property type="entry name" value="sss"/>
    <property type="match status" value="1"/>
</dbReference>
<feature type="transmembrane region" description="Helical" evidence="13">
    <location>
        <begin position="125"/>
        <end position="147"/>
    </location>
</feature>
<dbReference type="InterPro" id="IPR001734">
    <property type="entry name" value="Na/solute_symporter"/>
</dbReference>